<evidence type="ECO:0000259" key="12">
    <source>
        <dbReference type="Pfam" id="PF02163"/>
    </source>
</evidence>
<evidence type="ECO:0000313" key="13">
    <source>
        <dbReference type="EMBL" id="MCG7946425.1"/>
    </source>
</evidence>
<dbReference type="SUPFAM" id="SSF50156">
    <property type="entry name" value="PDZ domain-like"/>
    <property type="match status" value="1"/>
</dbReference>
<feature type="domain" description="Peptidase M50" evidence="12">
    <location>
        <begin position="79"/>
        <end position="203"/>
    </location>
</feature>
<feature type="transmembrane region" description="Helical" evidence="11">
    <location>
        <begin position="142"/>
        <end position="162"/>
    </location>
</feature>
<evidence type="ECO:0000256" key="6">
    <source>
        <dbReference type="ARBA" id="ARBA00022801"/>
    </source>
</evidence>
<evidence type="ECO:0000256" key="9">
    <source>
        <dbReference type="ARBA" id="ARBA00023049"/>
    </source>
</evidence>
<evidence type="ECO:0000256" key="3">
    <source>
        <dbReference type="ARBA" id="ARBA00007931"/>
    </source>
</evidence>
<dbReference type="NCBIfam" id="TIGR00054">
    <property type="entry name" value="RIP metalloprotease RseP"/>
    <property type="match status" value="1"/>
</dbReference>
<evidence type="ECO:0000256" key="11">
    <source>
        <dbReference type="SAM" id="Phobius"/>
    </source>
</evidence>
<comment type="similarity">
    <text evidence="3">Belongs to the peptidase M50B family.</text>
</comment>
<evidence type="ECO:0000256" key="8">
    <source>
        <dbReference type="ARBA" id="ARBA00022989"/>
    </source>
</evidence>
<dbReference type="InterPro" id="IPR036034">
    <property type="entry name" value="PDZ_sf"/>
</dbReference>
<gene>
    <name evidence="13" type="primary">rseP</name>
    <name evidence="13" type="ORF">JAZ07_08790</name>
</gene>
<comment type="cofactor">
    <cofactor evidence="1">
        <name>Zn(2+)</name>
        <dbReference type="ChEBI" id="CHEBI:29105"/>
    </cofactor>
</comment>
<protein>
    <submittedName>
        <fullName evidence="13">RIP metalloprotease RseP</fullName>
    </submittedName>
</protein>
<keyword evidence="9 13" id="KW-0482">Metalloprotease</keyword>
<evidence type="ECO:0000256" key="4">
    <source>
        <dbReference type="ARBA" id="ARBA00022670"/>
    </source>
</evidence>
<keyword evidence="8 11" id="KW-1133">Transmembrane helix</keyword>
<keyword evidence="7" id="KW-0862">Zinc</keyword>
<reference evidence="13" key="1">
    <citation type="journal article" date="2021" name="Proc. Natl. Acad. Sci. U.S.A.">
        <title>Global biogeography of chemosynthetic symbionts reveals both localized and globally distributed symbiont groups. .</title>
        <authorList>
            <person name="Osvatic J.T."/>
            <person name="Wilkins L.G.E."/>
            <person name="Leibrecht L."/>
            <person name="Leray M."/>
            <person name="Zauner S."/>
            <person name="Polzin J."/>
            <person name="Camacho Y."/>
            <person name="Gros O."/>
            <person name="van Gils J.A."/>
            <person name="Eisen J.A."/>
            <person name="Petersen J.M."/>
            <person name="Yuen B."/>
        </authorList>
    </citation>
    <scope>NUCLEOTIDE SEQUENCE</scope>
    <source>
        <strain evidence="13">MAGclacostrist064TRANS</strain>
    </source>
</reference>
<dbReference type="GO" id="GO:0006508">
    <property type="term" value="P:proteolysis"/>
    <property type="evidence" value="ECO:0007669"/>
    <property type="project" value="UniProtKB-KW"/>
</dbReference>
<keyword evidence="5 11" id="KW-0812">Transmembrane</keyword>
<keyword evidence="4" id="KW-0645">Protease</keyword>
<dbReference type="GO" id="GO:0016020">
    <property type="term" value="C:membrane"/>
    <property type="evidence" value="ECO:0007669"/>
    <property type="project" value="UniProtKB-SubCell"/>
</dbReference>
<dbReference type="InterPro" id="IPR008915">
    <property type="entry name" value="Peptidase_M50"/>
</dbReference>
<dbReference type="AlphaFoldDB" id="A0A9E4KDE2"/>
<name>A0A9E4KDE2_9GAMM</name>
<evidence type="ECO:0000256" key="7">
    <source>
        <dbReference type="ARBA" id="ARBA00022833"/>
    </source>
</evidence>
<keyword evidence="10 11" id="KW-0472">Membrane</keyword>
<feature type="non-terminal residue" evidence="13">
    <location>
        <position position="1"/>
    </location>
</feature>
<organism evidence="13 14">
    <name type="scientific">Candidatus Thiodiazotropha taylori</name>
    <dbReference type="NCBI Taxonomy" id="2792791"/>
    <lineage>
        <taxon>Bacteria</taxon>
        <taxon>Pseudomonadati</taxon>
        <taxon>Pseudomonadota</taxon>
        <taxon>Gammaproteobacteria</taxon>
        <taxon>Chromatiales</taxon>
        <taxon>Sedimenticolaceae</taxon>
        <taxon>Candidatus Thiodiazotropha</taxon>
    </lineage>
</organism>
<evidence type="ECO:0000313" key="14">
    <source>
        <dbReference type="Proteomes" id="UP000886667"/>
    </source>
</evidence>
<dbReference type="EMBL" id="JAEPCM010000291">
    <property type="protein sequence ID" value="MCG7946425.1"/>
    <property type="molecule type" value="Genomic_DNA"/>
</dbReference>
<evidence type="ECO:0000256" key="1">
    <source>
        <dbReference type="ARBA" id="ARBA00001947"/>
    </source>
</evidence>
<dbReference type="PANTHER" id="PTHR42837">
    <property type="entry name" value="REGULATOR OF SIGMA-E PROTEASE RSEP"/>
    <property type="match status" value="1"/>
</dbReference>
<evidence type="ECO:0000256" key="10">
    <source>
        <dbReference type="ARBA" id="ARBA00023136"/>
    </source>
</evidence>
<evidence type="ECO:0000256" key="2">
    <source>
        <dbReference type="ARBA" id="ARBA00004141"/>
    </source>
</evidence>
<comment type="caution">
    <text evidence="13">The sequence shown here is derived from an EMBL/GenBank/DDBJ whole genome shotgun (WGS) entry which is preliminary data.</text>
</comment>
<proteinExistence type="inferred from homology"/>
<evidence type="ECO:0000256" key="5">
    <source>
        <dbReference type="ARBA" id="ARBA00022692"/>
    </source>
</evidence>
<accession>A0A9E4KDE2</accession>
<comment type="subcellular location">
    <subcellularLocation>
        <location evidence="2">Membrane</location>
        <topology evidence="2">Multi-pass membrane protein</topology>
    </subcellularLocation>
</comment>
<dbReference type="InterPro" id="IPR004387">
    <property type="entry name" value="Pept_M50_Zn"/>
</dbReference>
<dbReference type="Pfam" id="PF02163">
    <property type="entry name" value="Peptidase_M50"/>
    <property type="match status" value="1"/>
</dbReference>
<dbReference type="Gene3D" id="2.30.42.10">
    <property type="match status" value="1"/>
</dbReference>
<keyword evidence="6" id="KW-0378">Hydrolase</keyword>
<feature type="transmembrane region" description="Helical" evidence="11">
    <location>
        <begin position="196"/>
        <end position="213"/>
    </location>
</feature>
<dbReference type="GO" id="GO:0004222">
    <property type="term" value="F:metalloendopeptidase activity"/>
    <property type="evidence" value="ECO:0007669"/>
    <property type="project" value="InterPro"/>
</dbReference>
<dbReference type="Proteomes" id="UP000886667">
    <property type="component" value="Unassembled WGS sequence"/>
</dbReference>
<sequence>AGMKAGDRIVRVDDQPVTDWAEWVNYVRERPGQMMLIEVSRERESLVLEVTPKTVNQDQGEPYGRIGAGVEQIPSDLWEEYRAIVRYGPLESVGQAINKSWDLSVLMLRMLGKMIIGEVSVKNLSGPISIADSAGKSASFGLVYFIKFLAVVSISLGVLNLLPIPVLDGGHLFYFLIEAIKGKPLSDRFMEQGQKIGLLILLGVMSLAFYVDLNRFLG</sequence>
<dbReference type="PANTHER" id="PTHR42837:SF2">
    <property type="entry name" value="MEMBRANE METALLOPROTEASE ARASP2, CHLOROPLASTIC-RELATED"/>
    <property type="match status" value="1"/>
</dbReference>